<evidence type="ECO:0000256" key="1">
    <source>
        <dbReference type="ARBA" id="ARBA00022618"/>
    </source>
</evidence>
<dbReference type="PANTHER" id="PTHR38429">
    <property type="entry name" value="SEPTATION PROTEIN SPOVG-RELATED"/>
    <property type="match status" value="1"/>
</dbReference>
<dbReference type="GO" id="GO:0030435">
    <property type="term" value="P:sporulation resulting in formation of a cellular spore"/>
    <property type="evidence" value="ECO:0007669"/>
    <property type="project" value="InterPro"/>
</dbReference>
<comment type="caution">
    <text evidence="5">The sequence shown here is derived from an EMBL/GenBank/DDBJ whole genome shotgun (WGS) entry which is preliminary data.</text>
</comment>
<comment type="similarity">
    <text evidence="4">Belongs to the SpoVG family.</text>
</comment>
<dbReference type="AlphaFoldDB" id="A0A1F2UH99"/>
<evidence type="ECO:0000256" key="3">
    <source>
        <dbReference type="ARBA" id="ARBA00023306"/>
    </source>
</evidence>
<name>A0A1F2UH99_9ACTN</name>
<keyword evidence="1 4" id="KW-0132">Cell division</keyword>
<dbReference type="Pfam" id="PF04026">
    <property type="entry name" value="SpoVG"/>
    <property type="match status" value="1"/>
</dbReference>
<keyword evidence="3 4" id="KW-0131">Cell cycle</keyword>
<comment type="function">
    <text evidence="4">Could be involved in septation.</text>
</comment>
<dbReference type="Gene3D" id="3.30.1120.40">
    <property type="entry name" value="Stage V sporulation protein G"/>
    <property type="match status" value="1"/>
</dbReference>
<evidence type="ECO:0000313" key="6">
    <source>
        <dbReference type="Proteomes" id="UP000178086"/>
    </source>
</evidence>
<dbReference type="InterPro" id="IPR036751">
    <property type="entry name" value="SpoVG_sf"/>
</dbReference>
<keyword evidence="2 4" id="KW-0717">Septation</keyword>
<dbReference type="Proteomes" id="UP000178086">
    <property type="component" value="Unassembled WGS sequence"/>
</dbReference>
<dbReference type="HAMAP" id="MF_00819">
    <property type="entry name" value="SpoVG"/>
    <property type="match status" value="1"/>
</dbReference>
<dbReference type="GO" id="GO:0000917">
    <property type="term" value="P:division septum assembly"/>
    <property type="evidence" value="ECO:0007669"/>
    <property type="project" value="UniProtKB-KW"/>
</dbReference>
<dbReference type="EMBL" id="MELI01000096">
    <property type="protein sequence ID" value="OFW32409.1"/>
    <property type="molecule type" value="Genomic_DNA"/>
</dbReference>
<sequence length="85" mass="9619">MEITKVSIRPVEMNKVKAIASITIDDQFVVHDLRVVEGDKGLFVAMPSRKLPNGDFRDIAHPINSETRERIQAAVIEEYKGQLDQ</sequence>
<evidence type="ECO:0000256" key="4">
    <source>
        <dbReference type="HAMAP-Rule" id="MF_00819"/>
    </source>
</evidence>
<proteinExistence type="inferred from homology"/>
<evidence type="ECO:0000256" key="2">
    <source>
        <dbReference type="ARBA" id="ARBA00023210"/>
    </source>
</evidence>
<dbReference type="PANTHER" id="PTHR38429:SF1">
    <property type="entry name" value="SEPTATION PROTEIN SPOVG-RELATED"/>
    <property type="match status" value="1"/>
</dbReference>
<evidence type="ECO:0000313" key="5">
    <source>
        <dbReference type="EMBL" id="OFW32409.1"/>
    </source>
</evidence>
<dbReference type="SUPFAM" id="SSF160537">
    <property type="entry name" value="SpoVG-like"/>
    <property type="match status" value="1"/>
</dbReference>
<dbReference type="InterPro" id="IPR007170">
    <property type="entry name" value="SpoVG"/>
</dbReference>
<reference evidence="5 6" key="1">
    <citation type="journal article" date="2016" name="Nat. Commun.">
        <title>Thousands of microbial genomes shed light on interconnected biogeochemical processes in an aquifer system.</title>
        <authorList>
            <person name="Anantharaman K."/>
            <person name="Brown C.T."/>
            <person name="Hug L.A."/>
            <person name="Sharon I."/>
            <person name="Castelle C.J."/>
            <person name="Probst A.J."/>
            <person name="Thomas B.C."/>
            <person name="Singh A."/>
            <person name="Wilkins M.J."/>
            <person name="Karaoz U."/>
            <person name="Brodie E.L."/>
            <person name="Williams K.H."/>
            <person name="Hubbard S.S."/>
            <person name="Banfield J.F."/>
        </authorList>
    </citation>
    <scope>NUCLEOTIDE SEQUENCE [LARGE SCALE GENOMIC DNA]</scope>
</reference>
<protein>
    <recommendedName>
        <fullName evidence="4">Putative septation protein SpoVG</fullName>
    </recommendedName>
</protein>
<gene>
    <name evidence="4" type="primary">spoVG</name>
    <name evidence="5" type="ORF">A2074_03540</name>
</gene>
<dbReference type="NCBIfam" id="NF009749">
    <property type="entry name" value="PRK13259.1"/>
    <property type="match status" value="1"/>
</dbReference>
<organism evidence="5 6">
    <name type="scientific">Candidatus Aquicultor primus</name>
    <dbReference type="NCBI Taxonomy" id="1797195"/>
    <lineage>
        <taxon>Bacteria</taxon>
        <taxon>Bacillati</taxon>
        <taxon>Actinomycetota</taxon>
        <taxon>Candidatus Aquicultoria</taxon>
        <taxon>Candidatus Aquicultorales</taxon>
        <taxon>Candidatus Aquicultoraceae</taxon>
        <taxon>Candidatus Aquicultor</taxon>
    </lineage>
</organism>
<accession>A0A1F2UH99</accession>